<keyword evidence="1" id="KW-0472">Membrane</keyword>
<reference evidence="3" key="1">
    <citation type="submission" date="2020-05" db="EMBL/GenBank/DDBJ databases">
        <title>Phylogenomic resolution of chytrid fungi.</title>
        <authorList>
            <person name="Stajich J.E."/>
            <person name="Amses K."/>
            <person name="Simmons R."/>
            <person name="Seto K."/>
            <person name="Myers J."/>
            <person name="Bonds A."/>
            <person name="Quandt C.A."/>
            <person name="Barry K."/>
            <person name="Liu P."/>
            <person name="Grigoriev I."/>
            <person name="Longcore J.E."/>
            <person name="James T.Y."/>
        </authorList>
    </citation>
    <scope>NUCLEOTIDE SEQUENCE</scope>
    <source>
        <strain evidence="3">JEL0513</strain>
    </source>
</reference>
<accession>A0AAD5XHU3</accession>
<feature type="chain" id="PRO_5042131940" description="VanZ-like domain-containing protein" evidence="2">
    <location>
        <begin position="26"/>
        <end position="173"/>
    </location>
</feature>
<keyword evidence="1" id="KW-1133">Transmembrane helix</keyword>
<evidence type="ECO:0000313" key="3">
    <source>
        <dbReference type="EMBL" id="KAJ3122112.1"/>
    </source>
</evidence>
<sequence length="173" mass="19369">MRHDKLLHFALFALLTALSVPVARAAVAWVDNQSRIERLRRHQHPLLLLPLQLPFRTEPDQNRHRKQDLFAIAATAAALLCAAVTSEFVQAAVSTRAFDATDIAANIAGVALGLFVATLCSYRNRNKHYLRSFVIQRERNRANFSLFPERWITVPDHVTSSISMSVAPEGEDA</sequence>
<evidence type="ECO:0000313" key="4">
    <source>
        <dbReference type="Proteomes" id="UP001211907"/>
    </source>
</evidence>
<dbReference type="Proteomes" id="UP001211907">
    <property type="component" value="Unassembled WGS sequence"/>
</dbReference>
<feature type="transmembrane region" description="Helical" evidence="1">
    <location>
        <begin position="103"/>
        <end position="122"/>
    </location>
</feature>
<protein>
    <recommendedName>
        <fullName evidence="5">VanZ-like domain-containing protein</fullName>
    </recommendedName>
</protein>
<evidence type="ECO:0000256" key="2">
    <source>
        <dbReference type="SAM" id="SignalP"/>
    </source>
</evidence>
<dbReference type="PANTHER" id="PTHR28008:SF1">
    <property type="entry name" value="DOMAIN PROTEIN, PUTATIVE (AFU_ORTHOLOGUE AFUA_3G10980)-RELATED"/>
    <property type="match status" value="1"/>
</dbReference>
<name>A0AAD5XHU3_9FUNG</name>
<dbReference type="PANTHER" id="PTHR28008">
    <property type="entry name" value="DOMAIN PROTEIN, PUTATIVE (AFU_ORTHOLOGUE AFUA_3G10980)-RELATED"/>
    <property type="match status" value="1"/>
</dbReference>
<keyword evidence="2" id="KW-0732">Signal</keyword>
<dbReference type="EMBL" id="JADGJH010000833">
    <property type="protein sequence ID" value="KAJ3122112.1"/>
    <property type="molecule type" value="Genomic_DNA"/>
</dbReference>
<keyword evidence="4" id="KW-1185">Reference proteome</keyword>
<dbReference type="AlphaFoldDB" id="A0AAD5XHU3"/>
<evidence type="ECO:0000256" key="1">
    <source>
        <dbReference type="SAM" id="Phobius"/>
    </source>
</evidence>
<gene>
    <name evidence="3" type="ORF">HK100_012121</name>
</gene>
<feature type="transmembrane region" description="Helical" evidence="1">
    <location>
        <begin position="69"/>
        <end position="91"/>
    </location>
</feature>
<organism evidence="3 4">
    <name type="scientific">Physocladia obscura</name>
    <dbReference type="NCBI Taxonomy" id="109957"/>
    <lineage>
        <taxon>Eukaryota</taxon>
        <taxon>Fungi</taxon>
        <taxon>Fungi incertae sedis</taxon>
        <taxon>Chytridiomycota</taxon>
        <taxon>Chytridiomycota incertae sedis</taxon>
        <taxon>Chytridiomycetes</taxon>
        <taxon>Chytridiales</taxon>
        <taxon>Chytriomycetaceae</taxon>
        <taxon>Physocladia</taxon>
    </lineage>
</organism>
<feature type="signal peptide" evidence="2">
    <location>
        <begin position="1"/>
        <end position="25"/>
    </location>
</feature>
<keyword evidence="1" id="KW-0812">Transmembrane</keyword>
<evidence type="ECO:0008006" key="5">
    <source>
        <dbReference type="Google" id="ProtNLM"/>
    </source>
</evidence>
<comment type="caution">
    <text evidence="3">The sequence shown here is derived from an EMBL/GenBank/DDBJ whole genome shotgun (WGS) entry which is preliminary data.</text>
</comment>
<proteinExistence type="predicted"/>